<keyword evidence="9" id="KW-1185">Reference proteome</keyword>
<evidence type="ECO:0000256" key="2">
    <source>
        <dbReference type="ARBA" id="ARBA00022722"/>
    </source>
</evidence>
<keyword evidence="4" id="KW-0378">Hydrolase</keyword>
<dbReference type="InterPro" id="IPR013527">
    <property type="entry name" value="YicC-like_N"/>
</dbReference>
<evidence type="ECO:0000313" key="8">
    <source>
        <dbReference type="EMBL" id="APG26672.1"/>
    </source>
</evidence>
<accession>A0A1L3GL74</accession>
<dbReference type="EMBL" id="CP015519">
    <property type="protein sequence ID" value="APG26672.1"/>
    <property type="molecule type" value="Genomic_DNA"/>
</dbReference>
<evidence type="ECO:0000259" key="7">
    <source>
        <dbReference type="Pfam" id="PF08340"/>
    </source>
</evidence>
<reference evidence="8 9" key="1">
    <citation type="journal article" date="2017" name="Genome Announc.">
        <title>Complete Genome Sequences of Two Acetylene-Fermenting Pelobacter acetylenicus Strains.</title>
        <authorList>
            <person name="Sutton J.M."/>
            <person name="Baesman S.M."/>
            <person name="Fierst J.L."/>
            <person name="Poret-Peterson A.T."/>
            <person name="Oremland R.S."/>
            <person name="Dunlap D.S."/>
            <person name="Akob D.M."/>
        </authorList>
    </citation>
    <scope>NUCLEOTIDE SEQUENCE [LARGE SCALE GENOMIC DNA]</scope>
    <source>
        <strain evidence="8 9">SFB93</strain>
    </source>
</reference>
<feature type="domain" description="Endoribonuclease YicC-like C-terminal" evidence="7">
    <location>
        <begin position="175"/>
        <end position="292"/>
    </location>
</feature>
<evidence type="ECO:0000256" key="3">
    <source>
        <dbReference type="ARBA" id="ARBA00022759"/>
    </source>
</evidence>
<gene>
    <name evidence="8" type="ORF">A7E78_01615</name>
</gene>
<dbReference type="Pfam" id="PF08340">
    <property type="entry name" value="YicC-like_C"/>
    <property type="match status" value="1"/>
</dbReference>
<proteinExistence type="inferred from homology"/>
<dbReference type="KEGG" id="pef:A7E78_01615"/>
<evidence type="ECO:0000256" key="1">
    <source>
        <dbReference type="ARBA" id="ARBA00001968"/>
    </source>
</evidence>
<dbReference type="Proteomes" id="UP000182517">
    <property type="component" value="Chromosome"/>
</dbReference>
<dbReference type="STRING" id="1842532.A7E78_01615"/>
<name>A0A1L3GL74_9BACT</name>
<protein>
    <submittedName>
        <fullName evidence="8">YicC family protein</fullName>
    </submittedName>
</protein>
<dbReference type="GO" id="GO:0004521">
    <property type="term" value="F:RNA endonuclease activity"/>
    <property type="evidence" value="ECO:0007669"/>
    <property type="project" value="InterPro"/>
</dbReference>
<evidence type="ECO:0000256" key="4">
    <source>
        <dbReference type="ARBA" id="ARBA00022801"/>
    </source>
</evidence>
<dbReference type="PANTHER" id="PTHR30636:SF3">
    <property type="entry name" value="UPF0701 PROTEIN YICC"/>
    <property type="match status" value="1"/>
</dbReference>
<dbReference type="Pfam" id="PF03755">
    <property type="entry name" value="YicC-like_N"/>
    <property type="match status" value="1"/>
</dbReference>
<feature type="domain" description="Endoribonuclease YicC-like N-terminal" evidence="6">
    <location>
        <begin position="2"/>
        <end position="154"/>
    </location>
</feature>
<dbReference type="RefSeq" id="WP_072282632.1">
    <property type="nucleotide sequence ID" value="NZ_CP015519.1"/>
</dbReference>
<keyword evidence="2" id="KW-0540">Nuclease</keyword>
<dbReference type="NCBIfam" id="TIGR00255">
    <property type="entry name" value="YicC/YloC family endoribonuclease"/>
    <property type="match status" value="1"/>
</dbReference>
<comment type="similarity">
    <text evidence="5">Belongs to the YicC/YloC family.</text>
</comment>
<evidence type="ECO:0000259" key="6">
    <source>
        <dbReference type="Pfam" id="PF03755"/>
    </source>
</evidence>
<organism evidence="8 9">
    <name type="scientific">Syntrophotalea acetylenivorans</name>
    <dbReference type="NCBI Taxonomy" id="1842532"/>
    <lineage>
        <taxon>Bacteria</taxon>
        <taxon>Pseudomonadati</taxon>
        <taxon>Thermodesulfobacteriota</taxon>
        <taxon>Desulfuromonadia</taxon>
        <taxon>Desulfuromonadales</taxon>
        <taxon>Syntrophotaleaceae</taxon>
        <taxon>Syntrophotalea</taxon>
    </lineage>
</organism>
<dbReference type="GO" id="GO:0016787">
    <property type="term" value="F:hydrolase activity"/>
    <property type="evidence" value="ECO:0007669"/>
    <property type="project" value="UniProtKB-KW"/>
</dbReference>
<dbReference type="AlphaFoldDB" id="A0A1L3GL74"/>
<dbReference type="PANTHER" id="PTHR30636">
    <property type="entry name" value="UPF0701 PROTEIN YICC"/>
    <property type="match status" value="1"/>
</dbReference>
<dbReference type="InterPro" id="IPR013551">
    <property type="entry name" value="YicC-like_C"/>
</dbReference>
<keyword evidence="3" id="KW-0255">Endonuclease</keyword>
<dbReference type="InterPro" id="IPR005229">
    <property type="entry name" value="YicC/YloC-like"/>
</dbReference>
<evidence type="ECO:0000256" key="5">
    <source>
        <dbReference type="ARBA" id="ARBA00035648"/>
    </source>
</evidence>
<sequence>MIKSMTGYGKGQATRNDISLSVEVKSVNHRYGDVTVKVPRTLMVLEGEVRKLVGARLKRGRIDVYVNLEFASDADKVPVLNRALADSYLQLLEGMERTFELTGGVSVQLLAAQKDVITLKEAEPAVEDVRHCLEVALDKALSTVEDMRLAEGTATCEDMRERFATLETLLAEAAERAPLIPQEWRLKLQERLARLDKGFEYDPQRVAQEVAVFADRCDISEELTRFKSHLQQFASLFESDEPVGRQMDFLVQELNREANTMGSKSNDVELTRHVVTIKSELEKIREQVQNIE</sequence>
<comment type="cofactor">
    <cofactor evidence="1">
        <name>a divalent metal cation</name>
        <dbReference type="ChEBI" id="CHEBI:60240"/>
    </cofactor>
</comment>
<evidence type="ECO:0000313" key="9">
    <source>
        <dbReference type="Proteomes" id="UP000182517"/>
    </source>
</evidence>
<dbReference type="OrthoDB" id="9771229at2"/>